<name>A0A7J9UXF4_9MICO</name>
<dbReference type="RefSeq" id="WP_152232030.1">
    <property type="nucleotide sequence ID" value="NZ_BAAAOT010000008.1"/>
</dbReference>
<dbReference type="PROSITE" id="PS51257">
    <property type="entry name" value="PROKAR_LIPOPROTEIN"/>
    <property type="match status" value="1"/>
</dbReference>
<proteinExistence type="predicted"/>
<evidence type="ECO:0000259" key="3">
    <source>
        <dbReference type="Pfam" id="PF09084"/>
    </source>
</evidence>
<comment type="caution">
    <text evidence="4">The sequence shown here is derived from an EMBL/GenBank/DDBJ whole genome shotgun (WGS) entry which is preliminary data.</text>
</comment>
<dbReference type="InterPro" id="IPR015168">
    <property type="entry name" value="SsuA/THI5"/>
</dbReference>
<dbReference type="Pfam" id="PF09084">
    <property type="entry name" value="NMT1"/>
    <property type="match status" value="1"/>
</dbReference>
<dbReference type="SUPFAM" id="SSF53850">
    <property type="entry name" value="Periplasmic binding protein-like II"/>
    <property type="match status" value="1"/>
</dbReference>
<feature type="signal peptide" evidence="2">
    <location>
        <begin position="1"/>
        <end position="21"/>
    </location>
</feature>
<feature type="region of interest" description="Disordered" evidence="1">
    <location>
        <begin position="27"/>
        <end position="46"/>
    </location>
</feature>
<sequence length="335" mass="34162">MRTHLAVAVAALAAAATLLTACGSSGTAAQSSQTSAGDGSSEGSGGTTKVTVGVMPIVDTAPIYLGVQEGIFAEHGLDLDLQTSSQGAAALVPGVVSGQLDFGFGNVAALITAHSQGLALPLVASASSSTGVDGNDTSGIIVAGASDISGPADLDGARVAVNTMNSIGDATVRETVDNAGGDGSSVTFAEIAFPDMLPSIESGQVEAAWVVEPFLTIALDQGARLLASNYVATTPDLLIASYFTSTGLMESEPEVVERFSAAMEESQAFAQENEDMTRDVLGTYMTIDPAIAEKLVLPRFNAKVTRSELEFLIDFAERQGLISNPVEVSSLLPKA</sequence>
<keyword evidence="2" id="KW-0732">Signal</keyword>
<evidence type="ECO:0000256" key="2">
    <source>
        <dbReference type="SAM" id="SignalP"/>
    </source>
</evidence>
<dbReference type="Gene3D" id="3.40.190.10">
    <property type="entry name" value="Periplasmic binding protein-like II"/>
    <property type="match status" value="2"/>
</dbReference>
<dbReference type="PANTHER" id="PTHR30024">
    <property type="entry name" value="ALIPHATIC SULFONATES-BINDING PROTEIN-RELATED"/>
    <property type="match status" value="1"/>
</dbReference>
<feature type="domain" description="SsuA/THI5-like" evidence="3">
    <location>
        <begin position="59"/>
        <end position="273"/>
    </location>
</feature>
<dbReference type="OrthoDB" id="5174711at2"/>
<dbReference type="Proteomes" id="UP000429644">
    <property type="component" value="Unassembled WGS sequence"/>
</dbReference>
<organism evidence="4 5">
    <name type="scientific">Georgenia ruanii</name>
    <dbReference type="NCBI Taxonomy" id="348442"/>
    <lineage>
        <taxon>Bacteria</taxon>
        <taxon>Bacillati</taxon>
        <taxon>Actinomycetota</taxon>
        <taxon>Actinomycetes</taxon>
        <taxon>Micrococcales</taxon>
        <taxon>Bogoriellaceae</taxon>
        <taxon>Georgenia</taxon>
    </lineage>
</organism>
<dbReference type="PANTHER" id="PTHR30024:SF42">
    <property type="entry name" value="ALIPHATIC SULFONATES-BINDING PROTEIN-RELATED"/>
    <property type="match status" value="1"/>
</dbReference>
<protein>
    <submittedName>
        <fullName evidence="4">Nitrate ABC transporter substrate-binding protein</fullName>
    </submittedName>
</protein>
<evidence type="ECO:0000313" key="5">
    <source>
        <dbReference type="Proteomes" id="UP000429644"/>
    </source>
</evidence>
<dbReference type="EMBL" id="WHPD01002508">
    <property type="protein sequence ID" value="MPV89315.1"/>
    <property type="molecule type" value="Genomic_DNA"/>
</dbReference>
<accession>A0A7J9UXF4</accession>
<feature type="compositionally biased region" description="Low complexity" evidence="1">
    <location>
        <begin position="27"/>
        <end position="39"/>
    </location>
</feature>
<gene>
    <name evidence="4" type="ORF">GB882_11615</name>
</gene>
<keyword evidence="5" id="KW-1185">Reference proteome</keyword>
<evidence type="ECO:0000256" key="1">
    <source>
        <dbReference type="SAM" id="MobiDB-lite"/>
    </source>
</evidence>
<evidence type="ECO:0000313" key="4">
    <source>
        <dbReference type="EMBL" id="MPV89315.1"/>
    </source>
</evidence>
<dbReference type="AlphaFoldDB" id="A0A7J9UXF4"/>
<feature type="chain" id="PRO_5038788333" evidence="2">
    <location>
        <begin position="22"/>
        <end position="335"/>
    </location>
</feature>
<reference evidence="4 5" key="1">
    <citation type="submission" date="2019-10" db="EMBL/GenBank/DDBJ databases">
        <title>Georgenia wutianyii sp. nov. and Georgenia yuyongxinii sp. nov. isolated from plateau pika (Ochotona curzoniae) in the Qinghai-Tibet plateau of China.</title>
        <authorList>
            <person name="Tian Z."/>
        </authorList>
    </citation>
    <scope>NUCLEOTIDE SEQUENCE [LARGE SCALE GENOMIC DNA]</scope>
    <source>
        <strain evidence="4 5">JCM 15130</strain>
    </source>
</reference>